<accession>A0A5M9KTT3</accession>
<evidence type="ECO:0000256" key="1">
    <source>
        <dbReference type="SAM" id="MobiDB-lite"/>
    </source>
</evidence>
<dbReference type="EMBL" id="NQIK02000010">
    <property type="protein sequence ID" value="KAF7565977.1"/>
    <property type="molecule type" value="Genomic_DNA"/>
</dbReference>
<evidence type="ECO:0000313" key="2">
    <source>
        <dbReference type="EMBL" id="KAF7565977.1"/>
    </source>
</evidence>
<evidence type="ECO:0000313" key="3">
    <source>
        <dbReference type="Proteomes" id="UP000245464"/>
    </source>
</evidence>
<feature type="region of interest" description="Disordered" evidence="1">
    <location>
        <begin position="1"/>
        <end position="88"/>
    </location>
</feature>
<dbReference type="KEGG" id="ptrr:90955090"/>
<gene>
    <name evidence="2" type="ORF">PtrM4_054110</name>
</gene>
<sequence length="174" mass="19421">MPPKRRVDDAAATPSKRARRPAASGFASQPILVESQLSQPRQSPRRAISEASQALNFESRLRKARPEDTVVAPTEGSEQATAASSAADEVATYEEFDASLMDDFEGLDFSLLPRYVRPASSQSSRKSWIYRYGWRVALLRDPSKLFFVCRYCYDHKMTPMSGIYETTRSTTAAA</sequence>
<dbReference type="AlphaFoldDB" id="A0A5M9KTT3"/>
<organism evidence="2 3">
    <name type="scientific">Pyrenophora tritici-repentis</name>
    <dbReference type="NCBI Taxonomy" id="45151"/>
    <lineage>
        <taxon>Eukaryota</taxon>
        <taxon>Fungi</taxon>
        <taxon>Dikarya</taxon>
        <taxon>Ascomycota</taxon>
        <taxon>Pezizomycotina</taxon>
        <taxon>Dothideomycetes</taxon>
        <taxon>Pleosporomycetidae</taxon>
        <taxon>Pleosporales</taxon>
        <taxon>Pleosporineae</taxon>
        <taxon>Pleosporaceae</taxon>
        <taxon>Pyrenophora</taxon>
    </lineage>
</organism>
<proteinExistence type="predicted"/>
<comment type="caution">
    <text evidence="2">The sequence shown here is derived from an EMBL/GenBank/DDBJ whole genome shotgun (WGS) entry which is preliminary data.</text>
</comment>
<protein>
    <submittedName>
        <fullName evidence="2">Uncharacterized protein</fullName>
    </submittedName>
</protein>
<name>A0A5M9KTT3_9PLEO</name>
<feature type="compositionally biased region" description="Low complexity" evidence="1">
    <location>
        <begin position="74"/>
        <end position="88"/>
    </location>
</feature>
<dbReference type="GeneID" id="90955090"/>
<feature type="compositionally biased region" description="Basic and acidic residues" evidence="1">
    <location>
        <begin position="59"/>
        <end position="68"/>
    </location>
</feature>
<reference evidence="2" key="1">
    <citation type="journal article" date="2018" name="BMC Genomics">
        <title>Comparative genomics of the wheat fungal pathogen Pyrenophora tritici-repentis reveals chromosomal variations and genome plasticity.</title>
        <authorList>
            <person name="Moolhuijzen P."/>
            <person name="See P.T."/>
            <person name="Hane J.K."/>
            <person name="Shi G."/>
            <person name="Liu Z."/>
            <person name="Oliver R.P."/>
            <person name="Moffat C.S."/>
        </authorList>
    </citation>
    <scope>NUCLEOTIDE SEQUENCE [LARGE SCALE GENOMIC DNA]</scope>
    <source>
        <strain evidence="2">M4</strain>
    </source>
</reference>
<dbReference type="Proteomes" id="UP000245464">
    <property type="component" value="Chromosome 10"/>
</dbReference>
<dbReference type="RefSeq" id="XP_065959601.1">
    <property type="nucleotide sequence ID" value="XM_066105037.1"/>
</dbReference>